<dbReference type="OrthoDB" id="9800334at2"/>
<dbReference type="SUPFAM" id="SSF52242">
    <property type="entry name" value="Cobalamin (vitamin B12)-binding domain"/>
    <property type="match status" value="1"/>
</dbReference>
<sequence>MDVDAVSGGHDGPRAGGSWTPGKVAELLGVSPVTLRTWAARYGVGPTLRDDGRHRRYSDADVRRLQYMQRLIERGMRAREAAAAAFSGADDAVPEVSVDRHIEELERAAESLEFASLAALLDETLDALGAAASWTEVLVPVLRHLGGRWLRGDVCFESEWALTGEISLALQRYSAGFANTPPGRVVLLACGPEERHSLPMEVLRAAMVEVGIPAVYLGQMVPAETTIAIAAKLDPVVVFLWSMSANTVDDLLVQRLRRRGFDVATAGPGWENRTERDVPWVNDLAAALDLATERLKA</sequence>
<reference evidence="4 5" key="1">
    <citation type="submission" date="2014-05" db="EMBL/GenBank/DDBJ databases">
        <title>Draft genome sequence of Amycolatopsis rifamycinica DSM 46095.</title>
        <authorList>
            <person name="Lal R."/>
            <person name="Saxena A."/>
            <person name="Kumari R."/>
            <person name="Mukherjee U."/>
            <person name="Singh P."/>
            <person name="Sangwan N."/>
            <person name="Mahato N.K."/>
        </authorList>
    </citation>
    <scope>NUCLEOTIDE SEQUENCE [LARGE SCALE GENOMIC DNA]</scope>
    <source>
        <strain evidence="4 5">DSM 46095</strain>
    </source>
</reference>
<dbReference type="RefSeq" id="WP_043787900.1">
    <property type="nucleotide sequence ID" value="NZ_JMQI01000074.1"/>
</dbReference>
<dbReference type="Gene3D" id="1.10.1660.10">
    <property type="match status" value="1"/>
</dbReference>
<dbReference type="InterPro" id="IPR047057">
    <property type="entry name" value="MerR_fam"/>
</dbReference>
<evidence type="ECO:0000256" key="2">
    <source>
        <dbReference type="SAM" id="MobiDB-lite"/>
    </source>
</evidence>
<evidence type="ECO:0000259" key="3">
    <source>
        <dbReference type="PROSITE" id="PS50937"/>
    </source>
</evidence>
<dbReference type="Proteomes" id="UP000027345">
    <property type="component" value="Unassembled WGS sequence"/>
</dbReference>
<dbReference type="STRING" id="287986.DV20_37010"/>
<dbReference type="PANTHER" id="PTHR30204">
    <property type="entry name" value="REDOX-CYCLING DRUG-SENSING TRANSCRIPTIONAL ACTIVATOR SOXR"/>
    <property type="match status" value="1"/>
</dbReference>
<dbReference type="AlphaFoldDB" id="A0A066TQX8"/>
<organism evidence="4 5">
    <name type="scientific">Amycolatopsis rifamycinica</name>
    <dbReference type="NCBI Taxonomy" id="287986"/>
    <lineage>
        <taxon>Bacteria</taxon>
        <taxon>Bacillati</taxon>
        <taxon>Actinomycetota</taxon>
        <taxon>Actinomycetes</taxon>
        <taxon>Pseudonocardiales</taxon>
        <taxon>Pseudonocardiaceae</taxon>
        <taxon>Amycolatopsis</taxon>
    </lineage>
</organism>
<protein>
    <submittedName>
        <fullName evidence="4">MerR family transcriptional regulator</fullName>
    </submittedName>
</protein>
<dbReference type="Gene3D" id="1.10.1240.10">
    <property type="entry name" value="Methionine synthase domain"/>
    <property type="match status" value="1"/>
</dbReference>
<dbReference type="GO" id="GO:0031419">
    <property type="term" value="F:cobalamin binding"/>
    <property type="evidence" value="ECO:0007669"/>
    <property type="project" value="InterPro"/>
</dbReference>
<dbReference type="Gene3D" id="3.40.50.280">
    <property type="entry name" value="Cobalamin-binding domain"/>
    <property type="match status" value="1"/>
</dbReference>
<name>A0A066TQX8_9PSEU</name>
<dbReference type="eggNOG" id="COG0789">
    <property type="taxonomic scope" value="Bacteria"/>
</dbReference>
<evidence type="ECO:0000256" key="1">
    <source>
        <dbReference type="ARBA" id="ARBA00023125"/>
    </source>
</evidence>
<dbReference type="SUPFAM" id="SSF46955">
    <property type="entry name" value="Putative DNA-binding domain"/>
    <property type="match status" value="1"/>
</dbReference>
<evidence type="ECO:0000313" key="4">
    <source>
        <dbReference type="EMBL" id="KDN17235.1"/>
    </source>
</evidence>
<dbReference type="InterPro" id="IPR000551">
    <property type="entry name" value="MerR-type_HTH_dom"/>
</dbReference>
<dbReference type="InterPro" id="IPR009061">
    <property type="entry name" value="DNA-bd_dom_put_sf"/>
</dbReference>
<feature type="domain" description="HTH merR-type" evidence="3">
    <location>
        <begin position="18"/>
        <end position="87"/>
    </location>
</feature>
<dbReference type="CDD" id="cd02065">
    <property type="entry name" value="B12-binding_like"/>
    <property type="match status" value="1"/>
</dbReference>
<evidence type="ECO:0000313" key="5">
    <source>
        <dbReference type="Proteomes" id="UP000027345"/>
    </source>
</evidence>
<dbReference type="GO" id="GO:0003677">
    <property type="term" value="F:DNA binding"/>
    <property type="evidence" value="ECO:0007669"/>
    <property type="project" value="UniProtKB-KW"/>
</dbReference>
<proteinExistence type="predicted"/>
<dbReference type="GO" id="GO:0046872">
    <property type="term" value="F:metal ion binding"/>
    <property type="evidence" value="ECO:0007669"/>
    <property type="project" value="InterPro"/>
</dbReference>
<accession>A0A066TQX8</accession>
<dbReference type="GO" id="GO:0003700">
    <property type="term" value="F:DNA-binding transcription factor activity"/>
    <property type="evidence" value="ECO:0007669"/>
    <property type="project" value="InterPro"/>
</dbReference>
<dbReference type="InterPro" id="IPR036594">
    <property type="entry name" value="Meth_synthase_dom"/>
</dbReference>
<dbReference type="PANTHER" id="PTHR30204:SF97">
    <property type="entry name" value="MERR FAMILY REGULATORY PROTEIN"/>
    <property type="match status" value="1"/>
</dbReference>
<dbReference type="PROSITE" id="PS50937">
    <property type="entry name" value="HTH_MERR_2"/>
    <property type="match status" value="1"/>
</dbReference>
<dbReference type="Pfam" id="PF13411">
    <property type="entry name" value="MerR_1"/>
    <property type="match status" value="1"/>
</dbReference>
<keyword evidence="1" id="KW-0238">DNA-binding</keyword>
<keyword evidence="5" id="KW-1185">Reference proteome</keyword>
<dbReference type="InterPro" id="IPR036724">
    <property type="entry name" value="Cobalamin-bd_sf"/>
</dbReference>
<dbReference type="EMBL" id="JMQI01000074">
    <property type="protein sequence ID" value="KDN17235.1"/>
    <property type="molecule type" value="Genomic_DNA"/>
</dbReference>
<comment type="caution">
    <text evidence="4">The sequence shown here is derived from an EMBL/GenBank/DDBJ whole genome shotgun (WGS) entry which is preliminary data.</text>
</comment>
<dbReference type="SMART" id="SM00422">
    <property type="entry name" value="HTH_MERR"/>
    <property type="match status" value="1"/>
</dbReference>
<feature type="region of interest" description="Disordered" evidence="2">
    <location>
        <begin position="1"/>
        <end position="21"/>
    </location>
</feature>
<gene>
    <name evidence="4" type="ORF">DV20_37010</name>
</gene>